<gene>
    <name evidence="1" type="ORF">FH972_005470</name>
</gene>
<accession>A0A5N6QSV1</accession>
<name>A0A5N6QSV1_9ROSI</name>
<reference evidence="1 2" key="1">
    <citation type="submission" date="2019-06" db="EMBL/GenBank/DDBJ databases">
        <title>A chromosomal-level reference genome of Carpinus fangiana (Coryloideae, Betulaceae).</title>
        <authorList>
            <person name="Yang X."/>
            <person name="Wang Z."/>
            <person name="Zhang L."/>
            <person name="Hao G."/>
            <person name="Liu J."/>
            <person name="Yang Y."/>
        </authorList>
    </citation>
    <scope>NUCLEOTIDE SEQUENCE [LARGE SCALE GENOMIC DNA]</scope>
    <source>
        <strain evidence="1">Cfa_2016G</strain>
        <tissue evidence="1">Leaf</tissue>
    </source>
</reference>
<evidence type="ECO:0000313" key="1">
    <source>
        <dbReference type="EMBL" id="KAE8009012.1"/>
    </source>
</evidence>
<dbReference type="Proteomes" id="UP000327013">
    <property type="component" value="Chromosome 2"/>
</dbReference>
<dbReference type="EMBL" id="CM017322">
    <property type="protein sequence ID" value="KAE8009012.1"/>
    <property type="molecule type" value="Genomic_DNA"/>
</dbReference>
<proteinExistence type="predicted"/>
<evidence type="ECO:0000313" key="2">
    <source>
        <dbReference type="Proteomes" id="UP000327013"/>
    </source>
</evidence>
<keyword evidence="2" id="KW-1185">Reference proteome</keyword>
<sequence>MVAAGAWRVGDDLALGVEAVVVGRESGGLAGEQGKFGNFGGDIAVGVGDEEGSRPLPPHIKFPTLITGTGNLSNKNISNELNKIKDM</sequence>
<organism evidence="1 2">
    <name type="scientific">Carpinus fangiana</name>
    <dbReference type="NCBI Taxonomy" id="176857"/>
    <lineage>
        <taxon>Eukaryota</taxon>
        <taxon>Viridiplantae</taxon>
        <taxon>Streptophyta</taxon>
        <taxon>Embryophyta</taxon>
        <taxon>Tracheophyta</taxon>
        <taxon>Spermatophyta</taxon>
        <taxon>Magnoliopsida</taxon>
        <taxon>eudicotyledons</taxon>
        <taxon>Gunneridae</taxon>
        <taxon>Pentapetalae</taxon>
        <taxon>rosids</taxon>
        <taxon>fabids</taxon>
        <taxon>Fagales</taxon>
        <taxon>Betulaceae</taxon>
        <taxon>Carpinus</taxon>
    </lineage>
</organism>
<protein>
    <submittedName>
        <fullName evidence="1">Uncharacterized protein</fullName>
    </submittedName>
</protein>
<dbReference type="AlphaFoldDB" id="A0A5N6QSV1"/>